<accession>A0A814BH23</accession>
<dbReference type="EMBL" id="CAJNOL010000246">
    <property type="protein sequence ID" value="CAF0959696.1"/>
    <property type="molecule type" value="Genomic_DNA"/>
</dbReference>
<feature type="region of interest" description="Disordered" evidence="1">
    <location>
        <begin position="453"/>
        <end position="520"/>
    </location>
</feature>
<feature type="compositionally biased region" description="Polar residues" evidence="1">
    <location>
        <begin position="498"/>
        <end position="520"/>
    </location>
</feature>
<sequence length="616" mass="69645">MVDSSLITDEESTYNNLSDLSTSDNEETTTADYQEDSYSTSVSARISSTLSSQYIYRSHQTNIQSYDDIPFESSIEPNQSDFVNHDNFSSDINIANQRTISSNSDIFSTTKTILAQALPETLAAPPGWYSELFDSFLTISLEMESNLNINNNNNNNINFIEENEDYQTLNMMDAPPMIFSSTDEYNRRINEISSSTIFPSTAFNTNSISEMSNITFDDCISNEETINLMKDQEISSSNIEDIESSTPPPIVIRKKMPNNNVTYQQNITVRYLQPPTPPPHGPIIIREICPSSSIPEPPLQIRQRPPPPVTPPPLIIRERPPTPPPRLSPQVIEKLLPPPPRPPRRMIVERFASCPPKPADVIIERWLPYKRSDRRQVLYQRAPQHNIRPKEPNILIIHEQPHARIQQEFINEGVTRVDPQVYLQRYGSELDSWQKNSHLTNLVSQATHVLPPPKPTFSTIDPHSHLQSPTSYAHGYQSPTSYAHGYQSPTSYAHGYQSPPSTGATNIPTKMKSATSTPYSKSYSDDYAQFDSSYHYSPQSFDRVQEENVNKMVHGTHLWDDHSYPPSSRSHLPSYQFPSTSSPIPSKTIQVNSETELQHILSDLTHGQVSSSLGSY</sequence>
<dbReference type="AlphaFoldDB" id="A0A814BH23"/>
<feature type="compositionally biased region" description="Polar residues" evidence="1">
    <location>
        <begin position="456"/>
        <end position="491"/>
    </location>
</feature>
<feature type="region of interest" description="Disordered" evidence="1">
    <location>
        <begin position="1"/>
        <end position="38"/>
    </location>
</feature>
<keyword evidence="5" id="KW-1185">Reference proteome</keyword>
<evidence type="ECO:0000313" key="5">
    <source>
        <dbReference type="Proteomes" id="UP000663870"/>
    </source>
</evidence>
<name>A0A814BH23_9BILA</name>
<dbReference type="EMBL" id="CAJNOH010000176">
    <property type="protein sequence ID" value="CAF0927783.1"/>
    <property type="molecule type" value="Genomic_DNA"/>
</dbReference>
<gene>
    <name evidence="3" type="ORF">JXQ802_LOCUS12121</name>
    <name evidence="2" type="ORF">PYM288_LOCUS10886</name>
</gene>
<evidence type="ECO:0000313" key="3">
    <source>
        <dbReference type="EMBL" id="CAF0959696.1"/>
    </source>
</evidence>
<feature type="compositionally biased region" description="Acidic residues" evidence="1">
    <location>
        <begin position="24"/>
        <end position="35"/>
    </location>
</feature>
<organism evidence="2 4">
    <name type="scientific">Rotaria sordida</name>
    <dbReference type="NCBI Taxonomy" id="392033"/>
    <lineage>
        <taxon>Eukaryota</taxon>
        <taxon>Metazoa</taxon>
        <taxon>Spiralia</taxon>
        <taxon>Gnathifera</taxon>
        <taxon>Rotifera</taxon>
        <taxon>Eurotatoria</taxon>
        <taxon>Bdelloidea</taxon>
        <taxon>Philodinida</taxon>
        <taxon>Philodinidae</taxon>
        <taxon>Rotaria</taxon>
    </lineage>
</organism>
<protein>
    <submittedName>
        <fullName evidence="2">Uncharacterized protein</fullName>
    </submittedName>
</protein>
<proteinExistence type="predicted"/>
<feature type="compositionally biased region" description="Polar residues" evidence="1">
    <location>
        <begin position="13"/>
        <end position="23"/>
    </location>
</feature>
<reference evidence="2" key="1">
    <citation type="submission" date="2021-02" db="EMBL/GenBank/DDBJ databases">
        <authorList>
            <person name="Nowell W R."/>
        </authorList>
    </citation>
    <scope>NUCLEOTIDE SEQUENCE</scope>
</reference>
<evidence type="ECO:0000256" key="1">
    <source>
        <dbReference type="SAM" id="MobiDB-lite"/>
    </source>
</evidence>
<evidence type="ECO:0000313" key="2">
    <source>
        <dbReference type="EMBL" id="CAF0927783.1"/>
    </source>
</evidence>
<dbReference type="Proteomes" id="UP000663870">
    <property type="component" value="Unassembled WGS sequence"/>
</dbReference>
<dbReference type="Proteomes" id="UP000663854">
    <property type="component" value="Unassembled WGS sequence"/>
</dbReference>
<feature type="region of interest" description="Disordered" evidence="1">
    <location>
        <begin position="312"/>
        <end position="339"/>
    </location>
</feature>
<evidence type="ECO:0000313" key="4">
    <source>
        <dbReference type="Proteomes" id="UP000663854"/>
    </source>
</evidence>
<comment type="caution">
    <text evidence="2">The sequence shown here is derived from an EMBL/GenBank/DDBJ whole genome shotgun (WGS) entry which is preliminary data.</text>
</comment>